<proteinExistence type="predicted"/>
<dbReference type="InterPro" id="IPR036291">
    <property type="entry name" value="NAD(P)-bd_dom_sf"/>
</dbReference>
<feature type="compositionally biased region" description="Polar residues" evidence="1">
    <location>
        <begin position="67"/>
        <end position="85"/>
    </location>
</feature>
<evidence type="ECO:0000313" key="3">
    <source>
        <dbReference type="Proteomes" id="UP000245910"/>
    </source>
</evidence>
<feature type="region of interest" description="Disordered" evidence="1">
    <location>
        <begin position="67"/>
        <end position="92"/>
    </location>
</feature>
<dbReference type="EMBL" id="LN649230">
    <property type="protein sequence ID" value="CEI61341.1"/>
    <property type="molecule type" value="Genomic_DNA"/>
</dbReference>
<sequence length="92" mass="9597">MVSLTTLKVPSSQLFSLRLKTALATGGSRGISAAIALALGDAGAWVCILQRDMFKTETAETIRAIRGSNTNSSVRPDTETTSATIVNCPAGR</sequence>
<evidence type="ECO:0000313" key="2">
    <source>
        <dbReference type="EMBL" id="CEI61341.1"/>
    </source>
</evidence>
<organism evidence="2 3">
    <name type="scientific">Fusarium venenatum</name>
    <dbReference type="NCBI Taxonomy" id="56646"/>
    <lineage>
        <taxon>Eukaryota</taxon>
        <taxon>Fungi</taxon>
        <taxon>Dikarya</taxon>
        <taxon>Ascomycota</taxon>
        <taxon>Pezizomycotina</taxon>
        <taxon>Sordariomycetes</taxon>
        <taxon>Hypocreomycetidae</taxon>
        <taxon>Hypocreales</taxon>
        <taxon>Nectriaceae</taxon>
        <taxon>Fusarium</taxon>
    </lineage>
</organism>
<dbReference type="SUPFAM" id="SSF51735">
    <property type="entry name" value="NAD(P)-binding Rossmann-fold domains"/>
    <property type="match status" value="1"/>
</dbReference>
<evidence type="ECO:0000256" key="1">
    <source>
        <dbReference type="SAM" id="MobiDB-lite"/>
    </source>
</evidence>
<evidence type="ECO:0008006" key="4">
    <source>
        <dbReference type="Google" id="ProtNLM"/>
    </source>
</evidence>
<dbReference type="Proteomes" id="UP000245910">
    <property type="component" value="Chromosome II"/>
</dbReference>
<dbReference type="Gene3D" id="3.40.50.720">
    <property type="entry name" value="NAD(P)-binding Rossmann-like Domain"/>
    <property type="match status" value="1"/>
</dbReference>
<dbReference type="AlphaFoldDB" id="A0A2L2T818"/>
<keyword evidence="3" id="KW-1185">Reference proteome</keyword>
<accession>A0A2L2T818</accession>
<reference evidence="3" key="1">
    <citation type="submission" date="2014-10" db="EMBL/GenBank/DDBJ databases">
        <authorList>
            <person name="King R."/>
        </authorList>
    </citation>
    <scope>NUCLEOTIDE SEQUENCE [LARGE SCALE GENOMIC DNA]</scope>
    <source>
        <strain evidence="3">A3/5</strain>
    </source>
</reference>
<name>A0A2L2T818_9HYPO</name>
<protein>
    <recommendedName>
        <fullName evidence="4">Ketoreductase (KR) domain-containing protein</fullName>
    </recommendedName>
</protein>